<name>A0ACD3Z268_FUSSC</name>
<reference evidence="1" key="1">
    <citation type="submission" date="2021-11" db="EMBL/GenBank/DDBJ databases">
        <title>Fusarium solani-melongenae Genome sequencing and assembly.</title>
        <authorList>
            <person name="Xie S."/>
            <person name="Huang L."/>
            <person name="Zhang X."/>
        </authorList>
    </citation>
    <scope>NUCLEOTIDE SEQUENCE</scope>
    <source>
        <strain evidence="1">CRI 24-3</strain>
    </source>
</reference>
<dbReference type="EMBL" id="CP090034">
    <property type="protein sequence ID" value="UPK95363.1"/>
    <property type="molecule type" value="Genomic_DNA"/>
</dbReference>
<accession>A0ACD3Z268</accession>
<protein>
    <submittedName>
        <fullName evidence="1">Uncharacterized protein</fullName>
    </submittedName>
</protein>
<keyword evidence="2" id="KW-1185">Reference proteome</keyword>
<sequence length="237" mass="26195">MNYLIQITSQFNTFVQMRATLEADITSIERLWSYAANAPEGQHDNETVPLPSWPQNPSITFKSYEASYKTGDRPCLHALTFPIKGGEHVAVVRRTGAGKSSLVLALLRALEHNPSKGGSVTIDGVDIGSVNLTHLRRRIPLIPQEPTTFEGTVQFNLDPEGTRTEEQLREALDVCNMRQILNIKPHQDPLDYHVSDLGRNLSGAQVQILAFARDILAKNEIVILDKGGLPVVLTCFG</sequence>
<dbReference type="Proteomes" id="UP000830768">
    <property type="component" value="Chromosome 5"/>
</dbReference>
<evidence type="ECO:0000313" key="1">
    <source>
        <dbReference type="EMBL" id="UPK95363.1"/>
    </source>
</evidence>
<gene>
    <name evidence="1" type="ORF">LCI18_006298</name>
</gene>
<evidence type="ECO:0000313" key="2">
    <source>
        <dbReference type="Proteomes" id="UP000830768"/>
    </source>
</evidence>
<proteinExistence type="predicted"/>
<organism evidence="1 2">
    <name type="scientific">Fusarium solani subsp. cucurbitae</name>
    <name type="common">Neocosmosporum cucurbitae</name>
    <dbReference type="NCBI Taxonomy" id="2747967"/>
    <lineage>
        <taxon>Eukaryota</taxon>
        <taxon>Fungi</taxon>
        <taxon>Dikarya</taxon>
        <taxon>Ascomycota</taxon>
        <taxon>Pezizomycotina</taxon>
        <taxon>Sordariomycetes</taxon>
        <taxon>Hypocreomycetidae</taxon>
        <taxon>Hypocreales</taxon>
        <taxon>Nectriaceae</taxon>
        <taxon>Fusarium</taxon>
        <taxon>Fusarium solani species complex</taxon>
    </lineage>
</organism>